<keyword evidence="7" id="KW-1185">Reference proteome</keyword>
<dbReference type="EMBL" id="JAUOEL010000005">
    <property type="protein sequence ID" value="MDO5975621.1"/>
    <property type="molecule type" value="Genomic_DNA"/>
</dbReference>
<organism evidence="6 7">
    <name type="scientific">Flavivirga jejuensis</name>
    <dbReference type="NCBI Taxonomy" id="870487"/>
    <lineage>
        <taxon>Bacteria</taxon>
        <taxon>Pseudomonadati</taxon>
        <taxon>Bacteroidota</taxon>
        <taxon>Flavobacteriia</taxon>
        <taxon>Flavobacteriales</taxon>
        <taxon>Flavobacteriaceae</taxon>
        <taxon>Flavivirga</taxon>
    </lineage>
</organism>
<dbReference type="PROSITE" id="PS51352">
    <property type="entry name" value="THIOREDOXIN_2"/>
    <property type="match status" value="1"/>
</dbReference>
<evidence type="ECO:0000256" key="4">
    <source>
        <dbReference type="ARBA" id="ARBA00023284"/>
    </source>
</evidence>
<dbReference type="Pfam" id="PF08534">
    <property type="entry name" value="Redoxin"/>
    <property type="match status" value="1"/>
</dbReference>
<evidence type="ECO:0000313" key="6">
    <source>
        <dbReference type="EMBL" id="MDO5975621.1"/>
    </source>
</evidence>
<keyword evidence="2" id="KW-0201">Cytochrome c-type biogenesis</keyword>
<evidence type="ECO:0000313" key="7">
    <source>
        <dbReference type="Proteomes" id="UP001176806"/>
    </source>
</evidence>
<dbReference type="InterPro" id="IPR013766">
    <property type="entry name" value="Thioredoxin_domain"/>
</dbReference>
<dbReference type="PANTHER" id="PTHR42852">
    <property type="entry name" value="THIOL:DISULFIDE INTERCHANGE PROTEIN DSBE"/>
    <property type="match status" value="1"/>
</dbReference>
<dbReference type="InterPro" id="IPR050553">
    <property type="entry name" value="Thioredoxin_ResA/DsbE_sf"/>
</dbReference>
<dbReference type="InterPro" id="IPR036249">
    <property type="entry name" value="Thioredoxin-like_sf"/>
</dbReference>
<dbReference type="SUPFAM" id="SSF52833">
    <property type="entry name" value="Thioredoxin-like"/>
    <property type="match status" value="1"/>
</dbReference>
<dbReference type="RefSeq" id="WP_303302831.1">
    <property type="nucleotide sequence ID" value="NZ_BAABDA010000050.1"/>
</dbReference>
<dbReference type="Proteomes" id="UP001176806">
    <property type="component" value="Unassembled WGS sequence"/>
</dbReference>
<gene>
    <name evidence="6" type="ORF">Q4Q40_15615</name>
</gene>
<comment type="subcellular location">
    <subcellularLocation>
        <location evidence="1">Cell envelope</location>
    </subcellularLocation>
</comment>
<dbReference type="InterPro" id="IPR013740">
    <property type="entry name" value="Redoxin"/>
</dbReference>
<proteinExistence type="predicted"/>
<evidence type="ECO:0000256" key="3">
    <source>
        <dbReference type="ARBA" id="ARBA00023157"/>
    </source>
</evidence>
<dbReference type="PROSITE" id="PS51257">
    <property type="entry name" value="PROKAR_LIPOPROTEIN"/>
    <property type="match status" value="1"/>
</dbReference>
<name>A0ABT8WR64_9FLAO</name>
<protein>
    <submittedName>
        <fullName evidence="6">Redoxin family protein</fullName>
    </submittedName>
</protein>
<dbReference type="PANTHER" id="PTHR42852:SF6">
    <property type="entry name" value="THIOL:DISULFIDE INTERCHANGE PROTEIN DSBE"/>
    <property type="match status" value="1"/>
</dbReference>
<evidence type="ECO:0000259" key="5">
    <source>
        <dbReference type="PROSITE" id="PS51352"/>
    </source>
</evidence>
<comment type="caution">
    <text evidence="6">The sequence shown here is derived from an EMBL/GenBank/DDBJ whole genome shotgun (WGS) entry which is preliminary data.</text>
</comment>
<reference evidence="6" key="1">
    <citation type="submission" date="2023-07" db="EMBL/GenBank/DDBJ databases">
        <title>Two novel species in the genus Flavivirga.</title>
        <authorList>
            <person name="Kwon K."/>
        </authorList>
    </citation>
    <scope>NUCLEOTIDE SEQUENCE</scope>
    <source>
        <strain evidence="6">KACC 14158</strain>
    </source>
</reference>
<sequence length="465" mass="53686">MKNTVIILLLMLFLASCESPPSKDYILLTGTISKALKKEYELIKIDSETDLRTIITLAEDGSFSSDTITTGTGRYVFTNGEHKAYLYLTNGGKYNLTGVSRKIDRSAKLTGTDPDASNYLLSKTHHIYSLLDNHYEFYELNESDFVAEQKRLNELYVIYLDSFPNLPKEFVEKERKELYYHNLDVLNKYMQLHPEYTGKSDFKVSSDFLKKLEDVDYTNEELYKLRGSYYKEMVSSHFGAKAFLAEQEAEKAGNESYLPTLKVYGAIPNEYIKNDLLMITGNRHISYTDHLDEYYNAYMAVSTSEENNEIITKKYEALKRLSKGQPSPTFENYVNHADGTSSLSDFKGKYVYIDVWATWCGPCLREVPFLQKVEKQYHRKNIEFVSISIDKEKKRDAWRKMVTDKELGGIQLIADKDFNSDFMLAYDITRIPRFILIDPDGNIISKDAPRPSDPDLIVLFKELNI</sequence>
<evidence type="ECO:0000256" key="2">
    <source>
        <dbReference type="ARBA" id="ARBA00022748"/>
    </source>
</evidence>
<keyword evidence="4" id="KW-0676">Redox-active center</keyword>
<accession>A0ABT8WR64</accession>
<feature type="domain" description="Thioredoxin" evidence="5">
    <location>
        <begin position="321"/>
        <end position="465"/>
    </location>
</feature>
<keyword evidence="3" id="KW-1015">Disulfide bond</keyword>
<evidence type="ECO:0000256" key="1">
    <source>
        <dbReference type="ARBA" id="ARBA00004196"/>
    </source>
</evidence>
<dbReference type="Gene3D" id="3.40.30.10">
    <property type="entry name" value="Glutaredoxin"/>
    <property type="match status" value="1"/>
</dbReference>
<dbReference type="CDD" id="cd02966">
    <property type="entry name" value="TlpA_like_family"/>
    <property type="match status" value="1"/>
</dbReference>